<dbReference type="SUPFAM" id="SSF52266">
    <property type="entry name" value="SGNH hydrolase"/>
    <property type="match status" value="1"/>
</dbReference>
<accession>A0ABQ1GU15</accession>
<proteinExistence type="predicted"/>
<evidence type="ECO:0000256" key="1">
    <source>
        <dbReference type="SAM" id="SignalP"/>
    </source>
</evidence>
<dbReference type="Pfam" id="PF07833">
    <property type="entry name" value="Cu_amine_oxidN1"/>
    <property type="match status" value="1"/>
</dbReference>
<feature type="domain" description="SGNH hydrolase-type esterase" evidence="3">
    <location>
        <begin position="43"/>
        <end position="277"/>
    </location>
</feature>
<keyword evidence="5" id="KW-1185">Reference proteome</keyword>
<dbReference type="InterPro" id="IPR036582">
    <property type="entry name" value="Mao_N_sf"/>
</dbReference>
<gene>
    <name evidence="4" type="ORF">GCM10010917_39130</name>
</gene>
<evidence type="ECO:0000313" key="5">
    <source>
        <dbReference type="Proteomes" id="UP000609323"/>
    </source>
</evidence>
<comment type="caution">
    <text evidence="4">The sequence shown here is derived from an EMBL/GenBank/DDBJ whole genome shotgun (WGS) entry which is preliminary data.</text>
</comment>
<dbReference type="SUPFAM" id="SSF55383">
    <property type="entry name" value="Copper amine oxidase, domain N"/>
    <property type="match status" value="1"/>
</dbReference>
<dbReference type="Gene3D" id="3.40.50.1110">
    <property type="entry name" value="SGNH hydrolase"/>
    <property type="match status" value="1"/>
</dbReference>
<dbReference type="InterPro" id="IPR036514">
    <property type="entry name" value="SGNH_hydro_sf"/>
</dbReference>
<dbReference type="Proteomes" id="UP000609323">
    <property type="component" value="Unassembled WGS sequence"/>
</dbReference>
<dbReference type="RefSeq" id="WP_174704762.1">
    <property type="nucleotide sequence ID" value="NZ_BMHF01000020.1"/>
</dbReference>
<evidence type="ECO:0000259" key="2">
    <source>
        <dbReference type="Pfam" id="PF07833"/>
    </source>
</evidence>
<dbReference type="PANTHER" id="PTHR30383:SF5">
    <property type="entry name" value="SGNH HYDROLASE-TYPE ESTERASE DOMAIN-CONTAINING PROTEIN"/>
    <property type="match status" value="1"/>
</dbReference>
<evidence type="ECO:0000313" key="4">
    <source>
        <dbReference type="EMBL" id="GGA50008.1"/>
    </source>
</evidence>
<dbReference type="EMBL" id="BMHF01000020">
    <property type="protein sequence ID" value="GGA50008.1"/>
    <property type="molecule type" value="Genomic_DNA"/>
</dbReference>
<organism evidence="4 5">
    <name type="scientific">Paenibacillus physcomitrellae</name>
    <dbReference type="NCBI Taxonomy" id="1619311"/>
    <lineage>
        <taxon>Bacteria</taxon>
        <taxon>Bacillati</taxon>
        <taxon>Bacillota</taxon>
        <taxon>Bacilli</taxon>
        <taxon>Bacillales</taxon>
        <taxon>Paenibacillaceae</taxon>
        <taxon>Paenibacillus</taxon>
    </lineage>
</organism>
<keyword evidence="1" id="KW-0732">Signal</keyword>
<dbReference type="PANTHER" id="PTHR30383">
    <property type="entry name" value="THIOESTERASE 1/PROTEASE 1/LYSOPHOSPHOLIPASE L1"/>
    <property type="match status" value="1"/>
</dbReference>
<protein>
    <recommendedName>
        <fullName evidence="6">Copper amine oxidase</fullName>
    </recommendedName>
</protein>
<dbReference type="Gene3D" id="3.30.457.10">
    <property type="entry name" value="Copper amine oxidase-like, N-terminal domain"/>
    <property type="match status" value="1"/>
</dbReference>
<evidence type="ECO:0000259" key="3">
    <source>
        <dbReference type="Pfam" id="PF13472"/>
    </source>
</evidence>
<reference evidence="5" key="1">
    <citation type="journal article" date="2019" name="Int. J. Syst. Evol. Microbiol.">
        <title>The Global Catalogue of Microorganisms (GCM) 10K type strain sequencing project: providing services to taxonomists for standard genome sequencing and annotation.</title>
        <authorList>
            <consortium name="The Broad Institute Genomics Platform"/>
            <consortium name="The Broad Institute Genome Sequencing Center for Infectious Disease"/>
            <person name="Wu L."/>
            <person name="Ma J."/>
        </authorList>
    </citation>
    <scope>NUCLEOTIDE SEQUENCE [LARGE SCALE GENOMIC DNA]</scope>
    <source>
        <strain evidence="5">CGMCC 1.15044</strain>
    </source>
</reference>
<evidence type="ECO:0008006" key="6">
    <source>
        <dbReference type="Google" id="ProtNLM"/>
    </source>
</evidence>
<dbReference type="Pfam" id="PF13472">
    <property type="entry name" value="Lipase_GDSL_2"/>
    <property type="match status" value="1"/>
</dbReference>
<sequence>MKGIAGRRKTGKVLGGLLLAAVLALPIQAGAAAQAGSVYKIVALGDSVTAGYEPAMAAQTNPAVYGYAERLKEQALFHGRAELVNDGILGLTSEGLANYTGAIEAGTAVAADAIQPGVSDPRIAKFASGIAQAKSDVADADLIVITIGGNDIKPLLSEVKTLAANDLETKVKTLLADYSANIIETIGHLRTVNPQALIVLADQYQPVPAIAGKADYDKLEQAAALYTSTVDQVVAQTNTATGPVKAAHVAAAFVGSEMSYTHILEGDIHPQQAGYEAIAKVFAGVIWGEYRQTAAAAGKEPISIVIGGQEWNSANKPILKNGQTFVAIGDIVQATHAVSKWNSKTSTVTVTLSGRTVVIPIGSSTIQVNGTKVATSAPAFLNKVGVNSKTYVPLALLANGLGFDVQYSPKMKTAFINF</sequence>
<dbReference type="InterPro" id="IPR051532">
    <property type="entry name" value="Ester_Hydrolysis_Enzymes"/>
</dbReference>
<dbReference type="InterPro" id="IPR013830">
    <property type="entry name" value="SGNH_hydro"/>
</dbReference>
<feature type="chain" id="PRO_5045947865" description="Copper amine oxidase" evidence="1">
    <location>
        <begin position="32"/>
        <end position="418"/>
    </location>
</feature>
<dbReference type="CDD" id="cd00229">
    <property type="entry name" value="SGNH_hydrolase"/>
    <property type="match status" value="1"/>
</dbReference>
<feature type="signal peptide" evidence="1">
    <location>
        <begin position="1"/>
        <end position="31"/>
    </location>
</feature>
<name>A0ABQ1GU15_9BACL</name>
<feature type="domain" description="Copper amine oxidase-like N-terminal" evidence="2">
    <location>
        <begin position="306"/>
        <end position="416"/>
    </location>
</feature>
<dbReference type="InterPro" id="IPR012854">
    <property type="entry name" value="Cu_amine_oxidase-like_N"/>
</dbReference>